<accession>A0A177DXU3</accession>
<reference evidence="6" key="2">
    <citation type="journal article" date="2019" name="bioRxiv">
        <title>Genomics, evolutionary history and diagnostics of the Alternaria alternata species group including apple and Asian pear pathotypes.</title>
        <authorList>
            <person name="Armitage A.D."/>
            <person name="Cockerton H.M."/>
            <person name="Sreenivasaprasad S."/>
            <person name="Woodhall J.W."/>
            <person name="Lane C.R."/>
            <person name="Harrison R.J."/>
            <person name="Clarkson J.P."/>
        </authorList>
    </citation>
    <scope>NUCLEOTIDE SEQUENCE [LARGE SCALE GENOMIC DNA]</scope>
    <source>
        <strain evidence="6">FERA 1177</strain>
    </source>
</reference>
<dbReference type="Pfam" id="PF00656">
    <property type="entry name" value="Peptidase_C14"/>
    <property type="match status" value="1"/>
</dbReference>
<dbReference type="KEGG" id="aalt:CC77DRAFT_641982"/>
<feature type="region of interest" description="Disordered" evidence="1">
    <location>
        <begin position="419"/>
        <end position="462"/>
    </location>
</feature>
<feature type="compositionally biased region" description="Basic and acidic residues" evidence="1">
    <location>
        <begin position="442"/>
        <end position="451"/>
    </location>
</feature>
<keyword evidence="5" id="KW-1185">Reference proteome</keyword>
<evidence type="ECO:0000313" key="3">
    <source>
        <dbReference type="EMBL" id="OAG23990.1"/>
    </source>
</evidence>
<dbReference type="AlphaFoldDB" id="A0A177DXU3"/>
<evidence type="ECO:0000313" key="4">
    <source>
        <dbReference type="EMBL" id="RYN84409.1"/>
    </source>
</evidence>
<dbReference type="Proteomes" id="UP000291422">
    <property type="component" value="Unassembled WGS sequence"/>
</dbReference>
<dbReference type="RefSeq" id="XP_018389411.1">
    <property type="nucleotide sequence ID" value="XM_018532583.1"/>
</dbReference>
<dbReference type="EMBL" id="PDXD01000001">
    <property type="protein sequence ID" value="RYN84409.1"/>
    <property type="molecule type" value="Genomic_DNA"/>
</dbReference>
<reference evidence="4" key="3">
    <citation type="journal article" date="2019" name="J. ISSAAS">
        <title>Genomics, evolutionary history and diagnostics of the Alternaria alternata species group including apple and Asian pear pathotypes.</title>
        <authorList>
            <person name="Armitage A.D."/>
            <person name="Cockerton H.M."/>
            <person name="Sreenivasaprasad S."/>
            <person name="Woodhall J."/>
            <person name="Lane C."/>
            <person name="Harrison R.J."/>
            <person name="Clarkson J.P."/>
        </authorList>
    </citation>
    <scope>NUCLEOTIDE SEQUENCE</scope>
    <source>
        <strain evidence="4">FERA 1177</strain>
    </source>
</reference>
<evidence type="ECO:0000256" key="1">
    <source>
        <dbReference type="SAM" id="MobiDB-lite"/>
    </source>
</evidence>
<protein>
    <recommendedName>
        <fullName evidence="2">Peptidase C14 caspase domain-containing protein</fullName>
    </recommendedName>
</protein>
<dbReference type="VEuPathDB" id="FungiDB:CC77DRAFT_641982"/>
<dbReference type="Proteomes" id="UP000077248">
    <property type="component" value="Unassembled WGS sequence"/>
</dbReference>
<dbReference type="EMBL" id="KV441472">
    <property type="protein sequence ID" value="OAG23990.1"/>
    <property type="molecule type" value="Genomic_DNA"/>
</dbReference>
<evidence type="ECO:0000313" key="5">
    <source>
        <dbReference type="Proteomes" id="UP000077248"/>
    </source>
</evidence>
<sequence length="462" mass="52266">MAPLPDSTVRVANGATTEIAPANANPLPGKSINADFQIRYVEDEPRRNEPVPQNGEPLVETTPGKEDDASSNAEAQKNWWAEAIAKNMDIADGYTKVAVLLIKWADHLDELRTADEAQELESLFRDRFHYQTKIVELNIRKKPQHQLDNHISQFICEHDGTQSLLIVYYTGHGIFQKATKTLELTGTQDPSKETGFSTVARATWNKAEEQLRHEDVEADVLTILDTCYASNLVKSSRQEEKKFELLSACHFDETTAAPGPNSYTRAFIDAANELLDKDPKRPISTFSLTQRINQDPRRIDTPSQLWGRSRNPQPNQEHIFLTPFGPEKTDALHQYRPRAKGFLTLRFGLRDAELDQAQIDYMARLLTKALNNKERIGLRRIDCLNMEPAPPISHFERVTSVLRVRAQWKKVIARNKEKAQLRNGNAANGSMKRICDESDQLPDAKRQHLDPTHPPSPPVSDA</sequence>
<reference evidence="3 5" key="1">
    <citation type="submission" date="2016-05" db="EMBL/GenBank/DDBJ databases">
        <title>Comparative analysis of secretome profiles of manganese(II)-oxidizing ascomycete fungi.</title>
        <authorList>
            <consortium name="DOE Joint Genome Institute"/>
            <person name="Zeiner C.A."/>
            <person name="Purvine S.O."/>
            <person name="Zink E.M."/>
            <person name="Wu S."/>
            <person name="Pasa-Tolic L."/>
            <person name="Chaput D.L."/>
            <person name="Haridas S."/>
            <person name="Grigoriev I.V."/>
            <person name="Santelli C.M."/>
            <person name="Hansel C.M."/>
        </authorList>
    </citation>
    <scope>NUCLEOTIDE SEQUENCE [LARGE SCALE GENOMIC DNA]</scope>
    <source>
        <strain evidence="3 5">SRC1lrK2f</strain>
    </source>
</reference>
<organism evidence="3 5">
    <name type="scientific">Alternaria alternata</name>
    <name type="common">Alternaria rot fungus</name>
    <name type="synonym">Torula alternata</name>
    <dbReference type="NCBI Taxonomy" id="5599"/>
    <lineage>
        <taxon>Eukaryota</taxon>
        <taxon>Fungi</taxon>
        <taxon>Dikarya</taxon>
        <taxon>Ascomycota</taxon>
        <taxon>Pezizomycotina</taxon>
        <taxon>Dothideomycetes</taxon>
        <taxon>Pleosporomycetidae</taxon>
        <taxon>Pleosporales</taxon>
        <taxon>Pleosporineae</taxon>
        <taxon>Pleosporaceae</taxon>
        <taxon>Alternaria</taxon>
        <taxon>Alternaria sect. Alternaria</taxon>
        <taxon>Alternaria alternata complex</taxon>
    </lineage>
</organism>
<feature type="compositionally biased region" description="Pro residues" evidence="1">
    <location>
        <begin position="452"/>
        <end position="462"/>
    </location>
</feature>
<dbReference type="OMA" id="RATWNKA"/>
<feature type="domain" description="Peptidase C14 caspase" evidence="2">
    <location>
        <begin position="110"/>
        <end position="277"/>
    </location>
</feature>
<feature type="region of interest" description="Disordered" evidence="1">
    <location>
        <begin position="41"/>
        <end position="73"/>
    </location>
</feature>
<dbReference type="GO" id="GO:0006508">
    <property type="term" value="P:proteolysis"/>
    <property type="evidence" value="ECO:0007669"/>
    <property type="project" value="InterPro"/>
</dbReference>
<dbReference type="GO" id="GO:0004197">
    <property type="term" value="F:cysteine-type endopeptidase activity"/>
    <property type="evidence" value="ECO:0007669"/>
    <property type="project" value="InterPro"/>
</dbReference>
<evidence type="ECO:0000259" key="2">
    <source>
        <dbReference type="Pfam" id="PF00656"/>
    </source>
</evidence>
<gene>
    <name evidence="4" type="ORF">AA0117_g465</name>
    <name evidence="3" type="ORF">CC77DRAFT_641982</name>
</gene>
<name>A0A177DXU3_ALTAL</name>
<proteinExistence type="predicted"/>
<dbReference type="InterPro" id="IPR011600">
    <property type="entry name" value="Pept_C14_caspase"/>
</dbReference>
<evidence type="ECO:0000313" key="6">
    <source>
        <dbReference type="Proteomes" id="UP000291422"/>
    </source>
</evidence>
<dbReference type="GeneID" id="29118177"/>